<feature type="compositionally biased region" description="Gly residues" evidence="2">
    <location>
        <begin position="1"/>
        <end position="14"/>
    </location>
</feature>
<feature type="domain" description="M23ase beta-sheet core" evidence="3">
    <location>
        <begin position="60"/>
        <end position="155"/>
    </location>
</feature>
<protein>
    <submittedName>
        <fullName evidence="4">M23 family metallopeptidase</fullName>
    </submittedName>
</protein>
<dbReference type="Gene3D" id="2.70.70.10">
    <property type="entry name" value="Glucose Permease (Domain IIA)"/>
    <property type="match status" value="1"/>
</dbReference>
<name>A0A5B8C8V8_9MICO</name>
<accession>A0A5B8C8V8</accession>
<evidence type="ECO:0000259" key="3">
    <source>
        <dbReference type="Pfam" id="PF01551"/>
    </source>
</evidence>
<evidence type="ECO:0000256" key="1">
    <source>
        <dbReference type="ARBA" id="ARBA00022729"/>
    </source>
</evidence>
<dbReference type="PANTHER" id="PTHR21666:SF289">
    <property type="entry name" value="L-ALA--D-GLU ENDOPEPTIDASE"/>
    <property type="match status" value="1"/>
</dbReference>
<feature type="region of interest" description="Disordered" evidence="2">
    <location>
        <begin position="1"/>
        <end position="22"/>
    </location>
</feature>
<dbReference type="InterPro" id="IPR011055">
    <property type="entry name" value="Dup_hybrid_motif"/>
</dbReference>
<organism evidence="4 5">
    <name type="scientific">Georgenia yuyongxinii</name>
    <dbReference type="NCBI Taxonomy" id="2589797"/>
    <lineage>
        <taxon>Bacteria</taxon>
        <taxon>Bacillati</taxon>
        <taxon>Actinomycetota</taxon>
        <taxon>Actinomycetes</taxon>
        <taxon>Micrococcales</taxon>
        <taxon>Bogoriellaceae</taxon>
        <taxon>Georgenia</taxon>
    </lineage>
</organism>
<dbReference type="CDD" id="cd12797">
    <property type="entry name" value="M23_peptidase"/>
    <property type="match status" value="1"/>
</dbReference>
<dbReference type="Pfam" id="PF01551">
    <property type="entry name" value="Peptidase_M23"/>
    <property type="match status" value="1"/>
</dbReference>
<dbReference type="InterPro" id="IPR016047">
    <property type="entry name" value="M23ase_b-sheet_dom"/>
</dbReference>
<keyword evidence="1" id="KW-0732">Signal</keyword>
<evidence type="ECO:0000313" key="5">
    <source>
        <dbReference type="Proteomes" id="UP000314616"/>
    </source>
</evidence>
<evidence type="ECO:0000256" key="2">
    <source>
        <dbReference type="SAM" id="MobiDB-lite"/>
    </source>
</evidence>
<dbReference type="Proteomes" id="UP000314616">
    <property type="component" value="Chromosome"/>
</dbReference>
<dbReference type="PANTHER" id="PTHR21666">
    <property type="entry name" value="PEPTIDASE-RELATED"/>
    <property type="match status" value="1"/>
</dbReference>
<dbReference type="OrthoDB" id="5245088at2"/>
<dbReference type="SUPFAM" id="SSF51261">
    <property type="entry name" value="Duplicated hybrid motif"/>
    <property type="match status" value="1"/>
</dbReference>
<evidence type="ECO:0000313" key="4">
    <source>
        <dbReference type="EMBL" id="QDC26550.1"/>
    </source>
</evidence>
<dbReference type="KEGG" id="gyu:FE374_06150"/>
<dbReference type="AlphaFoldDB" id="A0A5B8C8V8"/>
<reference evidence="4 5" key="1">
    <citation type="submission" date="2019-05" db="EMBL/GenBank/DDBJ databases">
        <title>Georgenia *** sp. nov., and Georgenia *** sp. nov., isolated from the intestinal contents of plateau pika (Ochotona curzoniae) in the Qinghai-Tibet plateau of China.</title>
        <authorList>
            <person name="Tian Z."/>
        </authorList>
    </citation>
    <scope>NUCLEOTIDE SEQUENCE [LARGE SCALE GENOMIC DNA]</scope>
    <source>
        <strain evidence="4 5">Z443</strain>
    </source>
</reference>
<proteinExistence type="predicted"/>
<gene>
    <name evidence="4" type="ORF">FE374_06150</name>
</gene>
<dbReference type="EMBL" id="CP040915">
    <property type="protein sequence ID" value="QDC26550.1"/>
    <property type="molecule type" value="Genomic_DNA"/>
</dbReference>
<sequence length="175" mass="17909">MVGGAVTGITGGGADASAGATPSVARNGATVAEVIYQWPTGDPAEVVRAFDPPDRPWDAGHRGVDLAHGTGAPVLAAADGVVVFAGTVVDRPVVSVDHADGIRTTYEPVTPVVAAGQRVQAGDVLGHLAAGHCFMWQPGCLHWGARRGRDVYVDPLRLVGAQVVVRLLPDDVGLP</sequence>
<dbReference type="InterPro" id="IPR050570">
    <property type="entry name" value="Cell_wall_metabolism_enzyme"/>
</dbReference>
<dbReference type="GO" id="GO:0004222">
    <property type="term" value="F:metalloendopeptidase activity"/>
    <property type="evidence" value="ECO:0007669"/>
    <property type="project" value="TreeGrafter"/>
</dbReference>